<dbReference type="PROSITE" id="PS50294">
    <property type="entry name" value="WD_REPEATS_REGION"/>
    <property type="match status" value="2"/>
</dbReference>
<evidence type="ECO:0000256" key="7">
    <source>
        <dbReference type="ARBA" id="ARBA00023204"/>
    </source>
</evidence>
<dbReference type="InterPro" id="IPR001680">
    <property type="entry name" value="WD40_rpt"/>
</dbReference>
<dbReference type="PROSITE" id="PS50082">
    <property type="entry name" value="WD_REPEATS_2"/>
    <property type="match status" value="2"/>
</dbReference>
<dbReference type="AlphaFoldDB" id="A0A2H9TNK1"/>
<evidence type="ECO:0000313" key="12">
    <source>
        <dbReference type="Proteomes" id="UP000240830"/>
    </source>
</evidence>
<dbReference type="PROSITE" id="PS00678">
    <property type="entry name" value="WD_REPEATS_1"/>
    <property type="match status" value="1"/>
</dbReference>
<keyword evidence="5" id="KW-0227">DNA damage</keyword>
<dbReference type="GO" id="GO:0006334">
    <property type="term" value="P:nucleosome assembly"/>
    <property type="evidence" value="ECO:0007669"/>
    <property type="project" value="TreeGrafter"/>
</dbReference>
<evidence type="ECO:0000256" key="1">
    <source>
        <dbReference type="ARBA" id="ARBA00004123"/>
    </source>
</evidence>
<dbReference type="SMART" id="SM00320">
    <property type="entry name" value="WD40"/>
    <property type="match status" value="3"/>
</dbReference>
<evidence type="ECO:0000256" key="9">
    <source>
        <dbReference type="PROSITE-ProRule" id="PRU00221"/>
    </source>
</evidence>
<dbReference type="Gene3D" id="2.130.10.10">
    <property type="entry name" value="YVTN repeat-like/Quinoprotein amine dehydrogenase"/>
    <property type="match status" value="2"/>
</dbReference>
<dbReference type="EMBL" id="MTSL01000065">
    <property type="protein sequence ID" value="PJF19314.1"/>
    <property type="molecule type" value="Genomic_DNA"/>
</dbReference>
<feature type="domain" description="CAF1B/HIR1 beta-propeller" evidence="10">
    <location>
        <begin position="3"/>
        <end position="144"/>
    </location>
</feature>
<comment type="similarity">
    <text evidence="2">Belongs to the WD repeat HIR1 family.</text>
</comment>
<dbReference type="STRING" id="1246581.A0A2H9TNK1"/>
<accession>A0A2H9TNK1</accession>
<dbReference type="OrthoDB" id="71227at2759"/>
<reference evidence="11 12" key="1">
    <citation type="submission" date="2016-10" db="EMBL/GenBank/DDBJ databases">
        <title>The genome of Paramicrosporidium saccamoebae is the missing link in understanding Cryptomycota and Microsporidia evolution.</title>
        <authorList>
            <person name="Quandt C.A."/>
            <person name="Beaudet D."/>
            <person name="Corsaro D."/>
            <person name="Michel R."/>
            <person name="Corradi N."/>
            <person name="James T."/>
        </authorList>
    </citation>
    <scope>NUCLEOTIDE SEQUENCE [LARGE SCALE GENOMIC DNA]</scope>
    <source>
        <strain evidence="11 12">KSL3</strain>
    </source>
</reference>
<feature type="repeat" description="WD" evidence="9">
    <location>
        <begin position="49"/>
        <end position="80"/>
    </location>
</feature>
<name>A0A2H9TNK1_9FUNG</name>
<sequence length="380" mass="42669">MLAKVLRIHWHDKLPVFSVDFDRNDSTRMVWKLASQNDGEVIPEYCATLSRHSRPVNCVRFASSGTLLASAGDGGTLIIWRQSEHPIAHSKMFGEEDESSEYWAAVAIIRVSDREDIYDLAWSPDDRYVLIGLTDNTAQIWELSTLSESCDRSVKIWKTSTRRDGTLQALPLNKLVKSTTGHYFHDETLVSFFRRPAFTPDGGLVILPAGNGNCFYIQSRSQISGTPVAQIGGFDRPVLGVRCNPRFFQLEGDSWLARPYRMVYAVFTMDMVAIFDTRQSIPIATCRDLHYGSLTDASWSADGYTLLVASTDGFCSLVSFSREELGETLPEEQQREIMVELNASQIKRVPPQFFNVMADSSRLPSSDPIDVLEVKGYSPL</sequence>
<dbReference type="GO" id="GO:0006335">
    <property type="term" value="P:DNA replication-dependent chromatin assembly"/>
    <property type="evidence" value="ECO:0007669"/>
    <property type="project" value="EnsemblFungi"/>
</dbReference>
<evidence type="ECO:0000256" key="3">
    <source>
        <dbReference type="ARBA" id="ARBA00022574"/>
    </source>
</evidence>
<dbReference type="Proteomes" id="UP000240830">
    <property type="component" value="Unassembled WGS sequence"/>
</dbReference>
<comment type="subcellular location">
    <subcellularLocation>
        <location evidence="1">Nucleus</location>
    </subcellularLocation>
</comment>
<dbReference type="GO" id="GO:0033186">
    <property type="term" value="C:CAF-1 complex"/>
    <property type="evidence" value="ECO:0007669"/>
    <property type="project" value="EnsemblFungi"/>
</dbReference>
<evidence type="ECO:0000313" key="11">
    <source>
        <dbReference type="EMBL" id="PJF19314.1"/>
    </source>
</evidence>
<dbReference type="GO" id="GO:0042393">
    <property type="term" value="F:histone binding"/>
    <property type="evidence" value="ECO:0007669"/>
    <property type="project" value="EnsemblFungi"/>
</dbReference>
<proteinExistence type="inferred from homology"/>
<evidence type="ECO:0000256" key="5">
    <source>
        <dbReference type="ARBA" id="ARBA00022763"/>
    </source>
</evidence>
<keyword evidence="12" id="KW-1185">Reference proteome</keyword>
<dbReference type="GO" id="GO:0000775">
    <property type="term" value="C:chromosome, centromeric region"/>
    <property type="evidence" value="ECO:0007669"/>
    <property type="project" value="EnsemblFungi"/>
</dbReference>
<dbReference type="PANTHER" id="PTHR15271:SF4">
    <property type="entry name" value="CHROMATIN ASSEMBLY FACTOR 1 SUBUNIT B"/>
    <property type="match status" value="1"/>
</dbReference>
<dbReference type="GO" id="GO:0000786">
    <property type="term" value="C:nucleosome"/>
    <property type="evidence" value="ECO:0007669"/>
    <property type="project" value="EnsemblFungi"/>
</dbReference>
<evidence type="ECO:0000256" key="6">
    <source>
        <dbReference type="ARBA" id="ARBA00022853"/>
    </source>
</evidence>
<comment type="caution">
    <text evidence="11">The sequence shown here is derived from an EMBL/GenBank/DDBJ whole genome shotgun (WGS) entry which is preliminary data.</text>
</comment>
<dbReference type="GO" id="GO:0006281">
    <property type="term" value="P:DNA repair"/>
    <property type="evidence" value="ECO:0007669"/>
    <property type="project" value="UniProtKB-KW"/>
</dbReference>
<keyword evidence="7" id="KW-0234">DNA repair</keyword>
<dbReference type="InterPro" id="IPR015943">
    <property type="entry name" value="WD40/YVTN_repeat-like_dom_sf"/>
</dbReference>
<keyword evidence="6" id="KW-0156">Chromatin regulator</keyword>
<evidence type="ECO:0000259" key="10">
    <source>
        <dbReference type="Pfam" id="PF24105"/>
    </source>
</evidence>
<dbReference type="SUPFAM" id="SSF50978">
    <property type="entry name" value="WD40 repeat-like"/>
    <property type="match status" value="1"/>
</dbReference>
<keyword evidence="4" id="KW-0677">Repeat</keyword>
<evidence type="ECO:0000256" key="8">
    <source>
        <dbReference type="ARBA" id="ARBA00023242"/>
    </source>
</evidence>
<gene>
    <name evidence="11" type="ORF">PSACC_00759</name>
</gene>
<dbReference type="GO" id="GO:0005829">
    <property type="term" value="C:cytosol"/>
    <property type="evidence" value="ECO:0007669"/>
    <property type="project" value="EnsemblFungi"/>
</dbReference>
<evidence type="ECO:0000256" key="2">
    <source>
        <dbReference type="ARBA" id="ARBA00007306"/>
    </source>
</evidence>
<organism evidence="11 12">
    <name type="scientific">Paramicrosporidium saccamoebae</name>
    <dbReference type="NCBI Taxonomy" id="1246581"/>
    <lineage>
        <taxon>Eukaryota</taxon>
        <taxon>Fungi</taxon>
        <taxon>Fungi incertae sedis</taxon>
        <taxon>Cryptomycota</taxon>
        <taxon>Cryptomycota incertae sedis</taxon>
        <taxon>Paramicrosporidium</taxon>
    </lineage>
</organism>
<protein>
    <recommendedName>
        <fullName evidence="10">CAF1B/HIR1 beta-propeller domain-containing protein</fullName>
    </recommendedName>
</protein>
<dbReference type="InterPro" id="IPR045145">
    <property type="entry name" value="PTHR15271"/>
</dbReference>
<dbReference type="InterPro" id="IPR036322">
    <property type="entry name" value="WD40_repeat_dom_sf"/>
</dbReference>
<dbReference type="GO" id="GO:0043596">
    <property type="term" value="C:nuclear replication fork"/>
    <property type="evidence" value="ECO:0007669"/>
    <property type="project" value="EnsemblFungi"/>
</dbReference>
<feature type="domain" description="CAF1B/HIR1 beta-propeller" evidence="10">
    <location>
        <begin position="148"/>
        <end position="325"/>
    </location>
</feature>
<dbReference type="PANTHER" id="PTHR15271">
    <property type="entry name" value="CHROMATIN ASSEMBLY FACTOR 1 SUBUNIT B"/>
    <property type="match status" value="1"/>
</dbReference>
<dbReference type="Pfam" id="PF24105">
    <property type="entry name" value="Beta-prop_CAF1B_HIR1"/>
    <property type="match status" value="2"/>
</dbReference>
<dbReference type="InterPro" id="IPR019775">
    <property type="entry name" value="WD40_repeat_CS"/>
</dbReference>
<keyword evidence="8" id="KW-0539">Nucleus</keyword>
<feature type="repeat" description="WD" evidence="9">
    <location>
        <begin position="110"/>
        <end position="145"/>
    </location>
</feature>
<evidence type="ECO:0000256" key="4">
    <source>
        <dbReference type="ARBA" id="ARBA00022737"/>
    </source>
</evidence>
<dbReference type="InterPro" id="IPR055410">
    <property type="entry name" value="Beta-prop_CAF1B_HIR1"/>
</dbReference>
<dbReference type="GO" id="GO:1990426">
    <property type="term" value="P:mitotic recombination-dependent replication fork processing"/>
    <property type="evidence" value="ECO:0007669"/>
    <property type="project" value="EnsemblFungi"/>
</dbReference>
<keyword evidence="3 9" id="KW-0853">WD repeat</keyword>